<dbReference type="InterPro" id="IPR051393">
    <property type="entry name" value="ABC_transporter_permease"/>
</dbReference>
<gene>
    <name evidence="9" type="primary">ugpA</name>
    <name evidence="9" type="ordered locus">LI0078</name>
</gene>
<comment type="similarity">
    <text evidence="7">Belongs to the binding-protein-dependent transport system permease family.</text>
</comment>
<feature type="transmembrane region" description="Helical" evidence="7">
    <location>
        <begin position="149"/>
        <end position="168"/>
    </location>
</feature>
<evidence type="ECO:0000313" key="9">
    <source>
        <dbReference type="EMBL" id="CAJ54134.1"/>
    </source>
</evidence>
<dbReference type="eggNOG" id="COG1175">
    <property type="taxonomic scope" value="Bacteria"/>
</dbReference>
<accession>Q1MS91</accession>
<feature type="transmembrane region" description="Helical" evidence="7">
    <location>
        <begin position="12"/>
        <end position="33"/>
    </location>
</feature>
<evidence type="ECO:0000256" key="1">
    <source>
        <dbReference type="ARBA" id="ARBA00004651"/>
    </source>
</evidence>
<sequence length="295" mass="33553">MILLRHYIISQVNAWLLLLPAFIIIFVFSLLPITSTIINSFFMNGDGGAVSKFVGIDNYLYLLEDKVFRKALWNNFIFVMSVIPCSMILALIMALWVNTKLAGRSLLRLAYFVPTILPMIAVANIWLFFFTPQYGLIEQIRSFFGLSGINWLGSESTALFCVIVVGIWKDAGFFMIFYLAALQHIPPSLGEAAILEGASRFYYLRRIVVPLLMPTTLFILINATINAFRMIDHLFILTKGGPNNASMLLLYYIYEVSFQFWDTGYGSVLTVTLLIILGFIALFQFGILERKVHYQ</sequence>
<feature type="transmembrane region" description="Helical" evidence="7">
    <location>
        <begin position="109"/>
        <end position="129"/>
    </location>
</feature>
<evidence type="ECO:0000256" key="5">
    <source>
        <dbReference type="ARBA" id="ARBA00022989"/>
    </source>
</evidence>
<dbReference type="InterPro" id="IPR035906">
    <property type="entry name" value="MetI-like_sf"/>
</dbReference>
<dbReference type="HOGENOM" id="CLU_016047_0_2_7"/>
<dbReference type="RefSeq" id="WP_011526161.1">
    <property type="nucleotide sequence ID" value="NC_008011.1"/>
</dbReference>
<proteinExistence type="inferred from homology"/>
<dbReference type="STRING" id="363253.LI0078"/>
<feature type="transmembrane region" description="Helical" evidence="7">
    <location>
        <begin position="76"/>
        <end position="97"/>
    </location>
</feature>
<dbReference type="GO" id="GO:0005886">
    <property type="term" value="C:plasma membrane"/>
    <property type="evidence" value="ECO:0007669"/>
    <property type="project" value="UniProtKB-SubCell"/>
</dbReference>
<name>Q1MS91_LAWIP</name>
<dbReference type="InterPro" id="IPR000515">
    <property type="entry name" value="MetI-like"/>
</dbReference>
<evidence type="ECO:0000313" key="10">
    <source>
        <dbReference type="Proteomes" id="UP000002430"/>
    </source>
</evidence>
<feature type="transmembrane region" description="Helical" evidence="7">
    <location>
        <begin position="266"/>
        <end position="288"/>
    </location>
</feature>
<evidence type="ECO:0000256" key="6">
    <source>
        <dbReference type="ARBA" id="ARBA00023136"/>
    </source>
</evidence>
<feature type="domain" description="ABC transmembrane type-1" evidence="8">
    <location>
        <begin position="72"/>
        <end position="286"/>
    </location>
</feature>
<keyword evidence="5 7" id="KW-1133">Transmembrane helix</keyword>
<keyword evidence="3" id="KW-1003">Cell membrane</keyword>
<organism evidence="9 10">
    <name type="scientific">Lawsonia intracellularis (strain PHE/MN1-00)</name>
    <dbReference type="NCBI Taxonomy" id="363253"/>
    <lineage>
        <taxon>Bacteria</taxon>
        <taxon>Pseudomonadati</taxon>
        <taxon>Thermodesulfobacteriota</taxon>
        <taxon>Desulfovibrionia</taxon>
        <taxon>Desulfovibrionales</taxon>
        <taxon>Desulfovibrionaceae</taxon>
        <taxon>Lawsonia</taxon>
    </lineage>
</organism>
<evidence type="ECO:0000256" key="2">
    <source>
        <dbReference type="ARBA" id="ARBA00022448"/>
    </source>
</evidence>
<dbReference type="AlphaFoldDB" id="Q1MS91"/>
<dbReference type="GO" id="GO:0055085">
    <property type="term" value="P:transmembrane transport"/>
    <property type="evidence" value="ECO:0007669"/>
    <property type="project" value="InterPro"/>
</dbReference>
<dbReference type="EMBL" id="AM180252">
    <property type="protein sequence ID" value="CAJ54134.1"/>
    <property type="molecule type" value="Genomic_DNA"/>
</dbReference>
<keyword evidence="2 7" id="KW-0813">Transport</keyword>
<dbReference type="Proteomes" id="UP000002430">
    <property type="component" value="Chromosome"/>
</dbReference>
<keyword evidence="10" id="KW-1185">Reference proteome</keyword>
<reference evidence="9 10" key="1">
    <citation type="submission" date="2005-11" db="EMBL/GenBank/DDBJ databases">
        <title>The complete genome sequence of Lawsonia intracellularis: the causative agent of proliferative enteropathy.</title>
        <authorList>
            <person name="Kaur K."/>
            <person name="Zhang Q."/>
            <person name="Beckler D."/>
            <person name="Munir S."/>
            <person name="Li L."/>
            <person name="Kinsley K."/>
            <person name="Herron L."/>
            <person name="Peterson A."/>
            <person name="May B."/>
            <person name="Singh S."/>
            <person name="Gebhart C."/>
            <person name="Kapur V."/>
        </authorList>
    </citation>
    <scope>NUCLEOTIDE SEQUENCE [LARGE SCALE GENOMIC DNA]</scope>
    <source>
        <strain evidence="9 10">PHE/MN1-00</strain>
    </source>
</reference>
<dbReference type="Pfam" id="PF00528">
    <property type="entry name" value="BPD_transp_1"/>
    <property type="match status" value="1"/>
</dbReference>
<dbReference type="PANTHER" id="PTHR30193:SF37">
    <property type="entry name" value="INNER MEMBRANE ABC TRANSPORTER PERMEASE PROTEIN YCJO"/>
    <property type="match status" value="1"/>
</dbReference>
<dbReference type="CDD" id="cd06261">
    <property type="entry name" value="TM_PBP2"/>
    <property type="match status" value="1"/>
</dbReference>
<dbReference type="PANTHER" id="PTHR30193">
    <property type="entry name" value="ABC TRANSPORTER PERMEASE PROTEIN"/>
    <property type="match status" value="1"/>
</dbReference>
<evidence type="ECO:0000259" key="8">
    <source>
        <dbReference type="PROSITE" id="PS50928"/>
    </source>
</evidence>
<feature type="transmembrane region" description="Helical" evidence="7">
    <location>
        <begin position="207"/>
        <end position="227"/>
    </location>
</feature>
<comment type="subcellular location">
    <subcellularLocation>
        <location evidence="1 7">Cell membrane</location>
        <topology evidence="1 7">Multi-pass membrane protein</topology>
    </subcellularLocation>
</comment>
<dbReference type="SUPFAM" id="SSF161098">
    <property type="entry name" value="MetI-like"/>
    <property type="match status" value="1"/>
</dbReference>
<evidence type="ECO:0000256" key="4">
    <source>
        <dbReference type="ARBA" id="ARBA00022692"/>
    </source>
</evidence>
<dbReference type="PROSITE" id="PS50928">
    <property type="entry name" value="ABC_TM1"/>
    <property type="match status" value="1"/>
</dbReference>
<keyword evidence="4 7" id="KW-0812">Transmembrane</keyword>
<protein>
    <submittedName>
        <fullName evidence="9">Inner membrane component of binding-protein-dependent transport system</fullName>
    </submittedName>
</protein>
<evidence type="ECO:0000256" key="7">
    <source>
        <dbReference type="RuleBase" id="RU363032"/>
    </source>
</evidence>
<dbReference type="KEGG" id="lip:LI0078"/>
<dbReference type="Gene3D" id="1.10.3720.10">
    <property type="entry name" value="MetI-like"/>
    <property type="match status" value="1"/>
</dbReference>
<keyword evidence="6 7" id="KW-0472">Membrane</keyword>
<evidence type="ECO:0000256" key="3">
    <source>
        <dbReference type="ARBA" id="ARBA00022475"/>
    </source>
</evidence>
<dbReference type="OrthoDB" id="9785347at2"/>